<keyword evidence="2" id="KW-0285">Flavoprotein</keyword>
<dbReference type="SUPFAM" id="SSF55103">
    <property type="entry name" value="FAD-linked oxidases, C-terminal domain"/>
    <property type="match status" value="1"/>
</dbReference>
<dbReference type="Gene3D" id="3.30.70.2740">
    <property type="match status" value="1"/>
</dbReference>
<dbReference type="FunFam" id="1.10.45.10:FF:000001">
    <property type="entry name" value="D-lactate dehydrogenase mitochondrial"/>
    <property type="match status" value="1"/>
</dbReference>
<proteinExistence type="predicted"/>
<dbReference type="InterPro" id="IPR006094">
    <property type="entry name" value="Oxid_FAD_bind_N"/>
</dbReference>
<dbReference type="InterPro" id="IPR016171">
    <property type="entry name" value="Vanillyl_alc_oxidase_C-sub2"/>
</dbReference>
<dbReference type="InterPro" id="IPR036318">
    <property type="entry name" value="FAD-bd_PCMH-like_sf"/>
</dbReference>
<evidence type="ECO:0000256" key="2">
    <source>
        <dbReference type="ARBA" id="ARBA00022630"/>
    </source>
</evidence>
<dbReference type="EMBL" id="CP014163">
    <property type="protein sequence ID" value="AMB98487.1"/>
    <property type="molecule type" value="Genomic_DNA"/>
</dbReference>
<dbReference type="Proteomes" id="UP000062260">
    <property type="component" value="Chromosome"/>
</dbReference>
<dbReference type="PANTHER" id="PTHR42934">
    <property type="entry name" value="GLYCOLATE OXIDASE SUBUNIT GLCD"/>
    <property type="match status" value="1"/>
</dbReference>
<dbReference type="Gene3D" id="1.10.45.10">
    <property type="entry name" value="Vanillyl-alcohol Oxidase, Chain A, domain 4"/>
    <property type="match status" value="1"/>
</dbReference>
<dbReference type="InterPro" id="IPR016169">
    <property type="entry name" value="FAD-bd_PCMH_sub2"/>
</dbReference>
<keyword evidence="3" id="KW-0274">FAD</keyword>
<dbReference type="PROSITE" id="PS51387">
    <property type="entry name" value="FAD_PCMH"/>
    <property type="match status" value="1"/>
</dbReference>
<dbReference type="Gene3D" id="3.30.465.10">
    <property type="match status" value="1"/>
</dbReference>
<gene>
    <name evidence="5" type="ORF">AWM75_00105</name>
</gene>
<reference evidence="5 6" key="1">
    <citation type="journal article" date="2016" name="Genome Announc.">
        <title>Complete Genome Sequences of Aerococcus christensenii CCUG 28831T, Aerococcus sanguinicola CCUG 43001T, Aerococcus urinae CCUG 36881T, Aerococcus urinaeequi CCUG 28094T, Aerococcus urinaehominis CCUG 42038 BT, and Aerococcus viridans CCUG 4311T.</title>
        <authorList>
            <person name="Carkaci D."/>
            <person name="Dargis R."/>
            <person name="Nielsen X.C."/>
            <person name="Skovgaard O."/>
            <person name="Fuursted K."/>
            <person name="Christensen J.J."/>
        </authorList>
    </citation>
    <scope>NUCLEOTIDE SEQUENCE [LARGE SCALE GENOMIC DNA]</scope>
    <source>
        <strain evidence="5 6">CCUG42038B</strain>
    </source>
</reference>
<name>A0A0X8FJR0_9LACT</name>
<sequence>MEIDKTVADKYLKTYMEEDQAGSAELIAFPKSTEEVQDFMKEAKQAGKKVVTVGSQTGLTSATYPQDNAWLISLEKMDKILGLDDKTLTLNVQAGVTLAQFREFLAETPYFYAPDPGNKNASIGGTAATNAGGMRAISYGVTRDNIRGFDVVLANGEKLHAGSLNKKDATAYDLKDLFIGTEGTLGIMTEFQLKILPRPAFEKSIIMGFPSLDGVANAIYEVVKSPVQPVALELLEESGIRYSEEFINKKMPEVKGEAFLLTTVAENSADGLDFQVQAIEQLGQLAGAVEVRELSETEAVAMWEIRDNILNGITNRGDWKMYDPVVPNHEFTNLVVEGKRLGEIYNVQTGFFGHAGDGNIHICVLRDDQNDQEWADTKKAYENDLFPYVAEKGGLLSAEHGVGLEKKEYLHYFKDESYMQVLKSIKQALDPDNMLNPGKVFSLD</sequence>
<evidence type="ECO:0000313" key="6">
    <source>
        <dbReference type="Proteomes" id="UP000062260"/>
    </source>
</evidence>
<keyword evidence="6" id="KW-1185">Reference proteome</keyword>
<dbReference type="Pfam" id="PF01565">
    <property type="entry name" value="FAD_binding_4"/>
    <property type="match status" value="1"/>
</dbReference>
<evidence type="ECO:0000256" key="1">
    <source>
        <dbReference type="ARBA" id="ARBA00001974"/>
    </source>
</evidence>
<dbReference type="InterPro" id="IPR051914">
    <property type="entry name" value="FAD-linked_OxidoTrans_Type4"/>
</dbReference>
<reference evidence="6" key="2">
    <citation type="submission" date="2016-01" db="EMBL/GenBank/DDBJ databases">
        <title>Six Aerococcus type strain genome sequencing and assembly using PacBio and Illumina Hiseq.</title>
        <authorList>
            <person name="Carkaci D."/>
            <person name="Dargis R."/>
            <person name="Nielsen X.C."/>
            <person name="Skovgaard O."/>
            <person name="Fuursted K."/>
            <person name="Christensen J.J."/>
        </authorList>
    </citation>
    <scope>NUCLEOTIDE SEQUENCE [LARGE SCALE GENOMIC DNA]</scope>
    <source>
        <strain evidence="6">CCUG42038B</strain>
    </source>
</reference>
<dbReference type="GO" id="GO:0016491">
    <property type="term" value="F:oxidoreductase activity"/>
    <property type="evidence" value="ECO:0007669"/>
    <property type="project" value="UniProtKB-KW"/>
</dbReference>
<dbReference type="InterPro" id="IPR004113">
    <property type="entry name" value="FAD-bd_oxidored_4_C"/>
</dbReference>
<dbReference type="STRING" id="128944.AWM75_00105"/>
<evidence type="ECO:0000313" key="5">
    <source>
        <dbReference type="EMBL" id="AMB98487.1"/>
    </source>
</evidence>
<accession>A0A0X8FJR0</accession>
<comment type="cofactor">
    <cofactor evidence="1">
        <name>FAD</name>
        <dbReference type="ChEBI" id="CHEBI:57692"/>
    </cofactor>
</comment>
<evidence type="ECO:0000256" key="3">
    <source>
        <dbReference type="ARBA" id="ARBA00022827"/>
    </source>
</evidence>
<dbReference type="GO" id="GO:0071949">
    <property type="term" value="F:FAD binding"/>
    <property type="evidence" value="ECO:0007669"/>
    <property type="project" value="InterPro"/>
</dbReference>
<evidence type="ECO:0000256" key="4">
    <source>
        <dbReference type="ARBA" id="ARBA00023002"/>
    </source>
</evidence>
<dbReference type="OrthoDB" id="9767256at2"/>
<dbReference type="InterPro" id="IPR016166">
    <property type="entry name" value="FAD-bd_PCMH"/>
</dbReference>
<dbReference type="SUPFAM" id="SSF56176">
    <property type="entry name" value="FAD-binding/transporter-associated domain-like"/>
    <property type="match status" value="1"/>
</dbReference>
<dbReference type="RefSeq" id="WP_067977146.1">
    <property type="nucleotide sequence ID" value="NZ_CP014163.1"/>
</dbReference>
<dbReference type="InterPro" id="IPR016164">
    <property type="entry name" value="FAD-linked_Oxase-like_C"/>
</dbReference>
<dbReference type="Pfam" id="PF02913">
    <property type="entry name" value="FAD-oxidase_C"/>
    <property type="match status" value="1"/>
</dbReference>
<dbReference type="KEGG" id="auh:AWM75_00105"/>
<dbReference type="AlphaFoldDB" id="A0A0X8FJR0"/>
<dbReference type="PANTHER" id="PTHR42934:SF2">
    <property type="entry name" value="GLYCOLATE OXIDASE SUBUNIT GLCD"/>
    <property type="match status" value="1"/>
</dbReference>
<protein>
    <submittedName>
        <fullName evidence="5">Lactate dehydrogenase</fullName>
    </submittedName>
</protein>
<keyword evidence="4" id="KW-0560">Oxidoreductase</keyword>
<organism evidence="5 6">
    <name type="scientific">Aerococcus urinaehominis</name>
    <dbReference type="NCBI Taxonomy" id="128944"/>
    <lineage>
        <taxon>Bacteria</taxon>
        <taxon>Bacillati</taxon>
        <taxon>Bacillota</taxon>
        <taxon>Bacilli</taxon>
        <taxon>Lactobacillales</taxon>
        <taxon>Aerococcaceae</taxon>
        <taxon>Aerococcus</taxon>
    </lineage>
</organism>